<dbReference type="InterPro" id="IPR016155">
    <property type="entry name" value="Mopterin_synth/thiamin_S_b"/>
</dbReference>
<dbReference type="InterPro" id="IPR037021">
    <property type="entry name" value="RnfH_sf"/>
</dbReference>
<dbReference type="Proteomes" id="UP000243900">
    <property type="component" value="Unassembled WGS sequence"/>
</dbReference>
<evidence type="ECO:0000256" key="1">
    <source>
        <dbReference type="ARBA" id="ARBA00010645"/>
    </source>
</evidence>
<dbReference type="HAMAP" id="MF_00460">
    <property type="entry name" value="UPF0125_RnfH"/>
    <property type="match status" value="1"/>
</dbReference>
<proteinExistence type="inferred from homology"/>
<dbReference type="SUPFAM" id="SSF54285">
    <property type="entry name" value="MoaD/ThiS"/>
    <property type="match status" value="1"/>
</dbReference>
<keyword evidence="4" id="KW-1185">Reference proteome</keyword>
<gene>
    <name evidence="3" type="ORF">C5O18_10035</name>
</gene>
<evidence type="ECO:0000313" key="3">
    <source>
        <dbReference type="EMBL" id="PQA27959.1"/>
    </source>
</evidence>
<dbReference type="RefSeq" id="WP_105193481.1">
    <property type="nucleotide sequence ID" value="NZ_PTQZ01000366.1"/>
</dbReference>
<dbReference type="Gene3D" id="3.10.20.280">
    <property type="entry name" value="RnfH-like"/>
    <property type="match status" value="1"/>
</dbReference>
<evidence type="ECO:0000313" key="4">
    <source>
        <dbReference type="Proteomes" id="UP000243900"/>
    </source>
</evidence>
<comment type="caution">
    <text evidence="3">The sequence shown here is derived from an EMBL/GenBank/DDBJ whole genome shotgun (WGS) entry which is preliminary data.</text>
</comment>
<protein>
    <recommendedName>
        <fullName evidence="2">UPF0125 protein C5O18_10035</fullName>
    </recommendedName>
</protein>
<evidence type="ECO:0000256" key="2">
    <source>
        <dbReference type="HAMAP-Rule" id="MF_00460"/>
    </source>
</evidence>
<comment type="similarity">
    <text evidence="1 2">Belongs to the UPF0125 (RnfH) family.</text>
</comment>
<name>A0A2P6AQ72_9GAMM</name>
<dbReference type="PANTHER" id="PTHR37483">
    <property type="entry name" value="UPF0125 PROTEIN RATB"/>
    <property type="match status" value="1"/>
</dbReference>
<dbReference type="AlphaFoldDB" id="A0A2P6AQ72"/>
<accession>A0A2P6AQ72</accession>
<reference evidence="4" key="1">
    <citation type="submission" date="2018-02" db="EMBL/GenBank/DDBJ databases">
        <title>Genome sequencing of Solimonas sp. HR-BB.</title>
        <authorList>
            <person name="Lee Y."/>
            <person name="Jeon C.O."/>
        </authorList>
    </citation>
    <scope>NUCLEOTIDE SEQUENCE [LARGE SCALE GENOMIC DNA]</scope>
    <source>
        <strain evidence="4">HR-E</strain>
    </source>
</reference>
<dbReference type="Pfam" id="PF03658">
    <property type="entry name" value="Ub-RnfH"/>
    <property type="match status" value="1"/>
</dbReference>
<dbReference type="EMBL" id="PTQZ01000366">
    <property type="protein sequence ID" value="PQA27959.1"/>
    <property type="molecule type" value="Genomic_DNA"/>
</dbReference>
<dbReference type="OrthoDB" id="9796575at2"/>
<sequence>MSAASWLDIELACALPDRQLLLARRVPAGTTLLQALDDSGLLQEFTLLAEARAQGTLALGVWGKVERSPESRVLRDGDRIEVYRPLTRDPKDARKARAEKVRAEGAGR</sequence>
<dbReference type="PANTHER" id="PTHR37483:SF1">
    <property type="entry name" value="UPF0125 PROTEIN RATB"/>
    <property type="match status" value="1"/>
</dbReference>
<dbReference type="InterPro" id="IPR005346">
    <property type="entry name" value="RnfH"/>
</dbReference>
<organism evidence="3 4">
    <name type="scientific">Amnimonas aquatica</name>
    <dbReference type="NCBI Taxonomy" id="2094561"/>
    <lineage>
        <taxon>Bacteria</taxon>
        <taxon>Pseudomonadati</taxon>
        <taxon>Pseudomonadota</taxon>
        <taxon>Gammaproteobacteria</taxon>
        <taxon>Moraxellales</taxon>
        <taxon>Moraxellaceae</taxon>
        <taxon>Amnimonas</taxon>
    </lineage>
</organism>